<dbReference type="InterPro" id="IPR056789">
    <property type="entry name" value="LRR_R13L1-DRL21"/>
</dbReference>
<evidence type="ECO:0000259" key="7">
    <source>
        <dbReference type="Pfam" id="PF00931"/>
    </source>
</evidence>
<evidence type="ECO:0000313" key="12">
    <source>
        <dbReference type="EMBL" id="EMS67607.1"/>
    </source>
</evidence>
<dbReference type="SUPFAM" id="SSF52540">
    <property type="entry name" value="P-loop containing nucleoside triphosphate hydrolases"/>
    <property type="match status" value="1"/>
</dbReference>
<dbReference type="Gene3D" id="3.80.10.10">
    <property type="entry name" value="Ribonuclease Inhibitor"/>
    <property type="match status" value="4"/>
</dbReference>
<dbReference type="Pfam" id="PF00931">
    <property type="entry name" value="NB-ARC"/>
    <property type="match status" value="1"/>
</dbReference>
<accession>M8A5F8</accession>
<dbReference type="PANTHER" id="PTHR36766">
    <property type="entry name" value="PLANT BROAD-SPECTRUM MILDEW RESISTANCE PROTEIN RPW8"/>
    <property type="match status" value="1"/>
</dbReference>
<dbReference type="PRINTS" id="PR00364">
    <property type="entry name" value="DISEASERSIST"/>
</dbReference>
<sequence length="1426" mass="158912">MAISKSKGGLGFRDLELFNDAMLAKQAGCPASASTTWKAIITDREVLKKGLIRRVGDGITTEVWHDNWIQGSKTFKPVYNMGSDPIHLVSELMTDDGDWNEEVIERNFIAPDVLDILNMPRPRVAIPDFWAWGHERSGIFTVRLAYMMLMEDRENNFNQVGSSTQGEEVWKSLWRLKVRPKLRIFWWRVLKGFLPAKEELCRRHVGDDLTCPMCGNQEESLFHSLVTCDHAKLFWREAETFFKFKMPRLHPLTWARDLLDPSFIGKDQVAIIISVMWTILSSRNKYTHEEVKYQPGRSMVLVKELIQSMYIPSEADDRKSLAKEKWKPPEEGWCVREAVRLAMEKGWARVTIETDCKTIIDEYMATSSPISTSFCLGPSTRANPTTELPPPWTTGLSATAGAWGAHAGLGDEVGRLRSVLSRVHALVERAEQWRFANPGVADLFARLRDAACDAEDLADELATDEKQASQSLFPSVRGFLRGLVTGAADRARGVTVRAHDSGGGGGGCSAKRRKSRDGVAVVAILGMGGVGKTTLAQVVYNDQMVQDHFDLRMWVCLPESPDVTLVTKAIIESATKGAAAQTGLANLDSLQVVLRDLASSKRFLLVLDNAWCEDSVEFQTLIAPLKFGHPGSAILVTSRSSKVADAAGAAELLCLNGLPEEAYWELFKQYAFGDEDPSGHPELVAIGKKIAHRLKGSPLAAKTVGVALSSDMSTKHWSIVMASGLWELEQGAGGILPALRLSYQYLPAHLKQCFAFCAIFPKGHIFGKDTLIDMWIAEGFISPQGDFGSICLKELLSRSFFQQHMFSDSCYVMHDLMSDLAQSLSIDECFCLTDERCLPKIPSTIRHLSVCTKHLELSKFLELGRYTKLRSLLILGMSGQDLSCSLDILFDKLSNIRVLVLRGCAVKELPRNIGNLKLLRYIDISYTKIQCLPDSICQLSNLQILNVLNVPLKNHPKGLTRLVNLRKCYVNEPITSVMSNISNLTSLENSLVFEIPKGQGHRIAELKDMTQLTETLHVTNLENIVKDDALKAKMSTKAHLQRLILEWSSSKTGNAEVSNAKYSQESIIVESFEPHPNLESLKLKHYSGIQTPSWLQAGKLCCLCELSLSNCHFLTEVTSLPSSLRRLHIIRCRNLRSLDECLQAQSLQGITEITVMNCSKLALLPVERFRGFASLRVLEIQNCPELPPTRKLTLPPSMVELLMRSCGHVDASLPSCLHNLPSLVSLIIYNCPNLLSLPAEIVSQLRSLRGMYVDNCSSLRSLGGLHHLSSLINLHIVNCPRLTDLDPLMFLDVVKGQGLQKLECLTISSTSLLSMMMRSTSPALKTVVLYQSTDSVVVHGPHNKKLCWCFPAVQEVLFQDCGNLVALPEELYTLSTLQFLRIFNCPKIQSLPHTGLPVSLRTLSFEKCHPLLEEQLKKLKFSYNTV</sequence>
<evidence type="ECO:0000256" key="6">
    <source>
        <dbReference type="ARBA" id="ARBA00022840"/>
    </source>
</evidence>
<evidence type="ECO:0000259" key="10">
    <source>
        <dbReference type="Pfam" id="PF23559"/>
    </source>
</evidence>
<keyword evidence="4" id="KW-0547">Nucleotide-binding</keyword>
<feature type="domain" description="Reverse transcriptase zinc-binding" evidence="8">
    <location>
        <begin position="140"/>
        <end position="235"/>
    </location>
</feature>
<evidence type="ECO:0000256" key="4">
    <source>
        <dbReference type="ARBA" id="ARBA00022741"/>
    </source>
</evidence>
<dbReference type="InterPro" id="IPR026960">
    <property type="entry name" value="RVT-Znf"/>
</dbReference>
<dbReference type="Gene3D" id="1.10.8.430">
    <property type="entry name" value="Helical domain of apoptotic protease-activating factors"/>
    <property type="match status" value="1"/>
</dbReference>
<dbReference type="InterPro" id="IPR036388">
    <property type="entry name" value="WH-like_DNA-bd_sf"/>
</dbReference>
<dbReference type="eggNOG" id="KOG1075">
    <property type="taxonomic scope" value="Eukaryota"/>
</dbReference>
<dbReference type="Gene3D" id="1.10.10.10">
    <property type="entry name" value="Winged helix-like DNA-binding domain superfamily/Winged helix DNA-binding domain"/>
    <property type="match status" value="1"/>
</dbReference>
<feature type="domain" description="R13L1/DRL21-like LRR repeat region" evidence="11">
    <location>
        <begin position="1003"/>
        <end position="1130"/>
    </location>
</feature>
<evidence type="ECO:0000256" key="3">
    <source>
        <dbReference type="ARBA" id="ARBA00022737"/>
    </source>
</evidence>
<feature type="domain" description="Disease resistance protein winged helix" evidence="10">
    <location>
        <begin position="759"/>
        <end position="821"/>
    </location>
</feature>
<dbReference type="OMA" id="WGHERSG"/>
<dbReference type="GO" id="GO:0043531">
    <property type="term" value="F:ADP binding"/>
    <property type="evidence" value="ECO:0007669"/>
    <property type="project" value="InterPro"/>
</dbReference>
<keyword evidence="6" id="KW-0067">ATP-binding</keyword>
<dbReference type="Pfam" id="PF25019">
    <property type="entry name" value="LRR_R13L1-DRL21"/>
    <property type="match status" value="1"/>
</dbReference>
<evidence type="ECO:0000256" key="5">
    <source>
        <dbReference type="ARBA" id="ARBA00022821"/>
    </source>
</evidence>
<organism evidence="12">
    <name type="scientific">Triticum urartu</name>
    <name type="common">Red wild einkorn</name>
    <name type="synonym">Crithodium urartu</name>
    <dbReference type="NCBI Taxonomy" id="4572"/>
    <lineage>
        <taxon>Eukaryota</taxon>
        <taxon>Viridiplantae</taxon>
        <taxon>Streptophyta</taxon>
        <taxon>Embryophyta</taxon>
        <taxon>Tracheophyta</taxon>
        <taxon>Spermatophyta</taxon>
        <taxon>Magnoliopsida</taxon>
        <taxon>Liliopsida</taxon>
        <taxon>Poales</taxon>
        <taxon>Poaceae</taxon>
        <taxon>BOP clade</taxon>
        <taxon>Pooideae</taxon>
        <taxon>Triticodae</taxon>
        <taxon>Triticeae</taxon>
        <taxon>Triticinae</taxon>
        <taxon>Triticum</taxon>
    </lineage>
</organism>
<dbReference type="GO" id="GO:0051707">
    <property type="term" value="P:response to other organism"/>
    <property type="evidence" value="ECO:0007669"/>
    <property type="project" value="UniProtKB-ARBA"/>
</dbReference>
<dbReference type="InterPro" id="IPR032675">
    <property type="entry name" value="LRR_dom_sf"/>
</dbReference>
<dbReference type="Pfam" id="PF23559">
    <property type="entry name" value="WHD_DRP"/>
    <property type="match status" value="1"/>
</dbReference>
<dbReference type="InterPro" id="IPR027417">
    <property type="entry name" value="P-loop_NTPase"/>
</dbReference>
<dbReference type="eggNOG" id="KOG4658">
    <property type="taxonomic scope" value="Eukaryota"/>
</dbReference>
<gene>
    <name evidence="12" type="ORF">TRIUR3_19065</name>
</gene>
<dbReference type="GO" id="GO:0005524">
    <property type="term" value="F:ATP binding"/>
    <property type="evidence" value="ECO:0007669"/>
    <property type="project" value="UniProtKB-KW"/>
</dbReference>
<dbReference type="InterPro" id="IPR041118">
    <property type="entry name" value="Rx_N"/>
</dbReference>
<evidence type="ECO:0000259" key="9">
    <source>
        <dbReference type="Pfam" id="PF18052"/>
    </source>
</evidence>
<dbReference type="GO" id="GO:0006952">
    <property type="term" value="P:defense response"/>
    <property type="evidence" value="ECO:0007669"/>
    <property type="project" value="UniProtKB-KW"/>
</dbReference>
<keyword evidence="5" id="KW-0611">Plant defense</keyword>
<dbReference type="STRING" id="4572.M8A5F8"/>
<reference evidence="12" key="1">
    <citation type="journal article" date="2013" name="Nature">
        <title>Draft genome of the wheat A-genome progenitor Triticum urartu.</title>
        <authorList>
            <person name="Ling H.Q."/>
            <person name="Zhao S."/>
            <person name="Liu D."/>
            <person name="Wang J."/>
            <person name="Sun H."/>
            <person name="Zhang C."/>
            <person name="Fan H."/>
            <person name="Li D."/>
            <person name="Dong L."/>
            <person name="Tao Y."/>
            <person name="Gao C."/>
            <person name="Wu H."/>
            <person name="Li Y."/>
            <person name="Cui Y."/>
            <person name="Guo X."/>
            <person name="Zheng S."/>
            <person name="Wang B."/>
            <person name="Yu K."/>
            <person name="Liang Q."/>
            <person name="Yang W."/>
            <person name="Lou X."/>
            <person name="Chen J."/>
            <person name="Feng M."/>
            <person name="Jian J."/>
            <person name="Zhang X."/>
            <person name="Luo G."/>
            <person name="Jiang Y."/>
            <person name="Liu J."/>
            <person name="Wang Z."/>
            <person name="Sha Y."/>
            <person name="Zhang B."/>
            <person name="Wu H."/>
            <person name="Tang D."/>
            <person name="Shen Q."/>
            <person name="Xue P."/>
            <person name="Zou S."/>
            <person name="Wang X."/>
            <person name="Liu X."/>
            <person name="Wang F."/>
            <person name="Yang Y."/>
            <person name="An X."/>
            <person name="Dong Z."/>
            <person name="Zhang K."/>
            <person name="Zhang X."/>
            <person name="Luo M.C."/>
            <person name="Dvorak J."/>
            <person name="Tong Y."/>
            <person name="Wang J."/>
            <person name="Yang H."/>
            <person name="Li Z."/>
            <person name="Wang D."/>
            <person name="Zhang A."/>
            <person name="Wang J."/>
        </authorList>
    </citation>
    <scope>NUCLEOTIDE SEQUENCE</scope>
</reference>
<evidence type="ECO:0000259" key="11">
    <source>
        <dbReference type="Pfam" id="PF25019"/>
    </source>
</evidence>
<keyword evidence="3" id="KW-0677">Repeat</keyword>
<dbReference type="PANTHER" id="PTHR36766:SF40">
    <property type="entry name" value="DISEASE RESISTANCE PROTEIN RGA3"/>
    <property type="match status" value="1"/>
</dbReference>
<evidence type="ECO:0000259" key="8">
    <source>
        <dbReference type="Pfam" id="PF13966"/>
    </source>
</evidence>
<dbReference type="EMBL" id="KD017109">
    <property type="protein sequence ID" value="EMS67607.1"/>
    <property type="molecule type" value="Genomic_DNA"/>
</dbReference>
<dbReference type="Pfam" id="PF13966">
    <property type="entry name" value="zf-RVT"/>
    <property type="match status" value="1"/>
</dbReference>
<keyword evidence="2" id="KW-0433">Leucine-rich repeat</keyword>
<evidence type="ECO:0000256" key="1">
    <source>
        <dbReference type="ARBA" id="ARBA00008894"/>
    </source>
</evidence>
<dbReference type="InterPro" id="IPR002182">
    <property type="entry name" value="NB-ARC"/>
</dbReference>
<feature type="domain" description="NB-ARC" evidence="7">
    <location>
        <begin position="516"/>
        <end position="674"/>
    </location>
</feature>
<dbReference type="SUPFAM" id="SSF52058">
    <property type="entry name" value="L domain-like"/>
    <property type="match status" value="2"/>
</dbReference>
<comment type="similarity">
    <text evidence="1">Belongs to the disease resistance NB-LRR family.</text>
</comment>
<dbReference type="Gene3D" id="3.40.50.300">
    <property type="entry name" value="P-loop containing nucleotide triphosphate hydrolases"/>
    <property type="match status" value="1"/>
</dbReference>
<feature type="domain" description="Disease resistance N-terminal" evidence="9">
    <location>
        <begin position="404"/>
        <end position="471"/>
    </location>
</feature>
<protein>
    <submittedName>
        <fullName evidence="12">Putative disease resistance protein RGA3</fullName>
    </submittedName>
</protein>
<proteinExistence type="inferred from homology"/>
<name>M8A5F8_TRIUA</name>
<dbReference type="InterPro" id="IPR058922">
    <property type="entry name" value="WHD_DRP"/>
</dbReference>
<dbReference type="InterPro" id="IPR042197">
    <property type="entry name" value="Apaf_helical"/>
</dbReference>
<evidence type="ECO:0000256" key="2">
    <source>
        <dbReference type="ARBA" id="ARBA00022614"/>
    </source>
</evidence>
<dbReference type="Pfam" id="PF18052">
    <property type="entry name" value="Rx_N"/>
    <property type="match status" value="1"/>
</dbReference>
<dbReference type="Gene3D" id="1.20.5.4130">
    <property type="match status" value="1"/>
</dbReference>